<dbReference type="EMBL" id="JAINDJ010000004">
    <property type="protein sequence ID" value="KAG9449425.1"/>
    <property type="molecule type" value="Genomic_DNA"/>
</dbReference>
<accession>A0AAV7EMT5</accession>
<comment type="caution">
    <text evidence="2">The sequence shown here is derived from an EMBL/GenBank/DDBJ whole genome shotgun (WGS) entry which is preliminary data.</text>
</comment>
<protein>
    <submittedName>
        <fullName evidence="2">Uncharacterized protein</fullName>
    </submittedName>
</protein>
<proteinExistence type="predicted"/>
<evidence type="ECO:0000313" key="2">
    <source>
        <dbReference type="EMBL" id="KAG9449425.1"/>
    </source>
</evidence>
<name>A0AAV7EMT5_ARIFI</name>
<gene>
    <name evidence="2" type="ORF">H6P81_009390</name>
</gene>
<feature type="region of interest" description="Disordered" evidence="1">
    <location>
        <begin position="109"/>
        <end position="152"/>
    </location>
</feature>
<evidence type="ECO:0000313" key="3">
    <source>
        <dbReference type="Proteomes" id="UP000825729"/>
    </source>
</evidence>
<feature type="compositionally biased region" description="Basic and acidic residues" evidence="1">
    <location>
        <begin position="113"/>
        <end position="127"/>
    </location>
</feature>
<feature type="region of interest" description="Disordered" evidence="1">
    <location>
        <begin position="26"/>
        <end position="77"/>
    </location>
</feature>
<dbReference type="PANTHER" id="PTHR34190">
    <property type="entry name" value="EXPRESSED PROTEIN"/>
    <property type="match status" value="1"/>
</dbReference>
<dbReference type="PANTHER" id="PTHR34190:SF4">
    <property type="entry name" value="EXPRESSED PROTEIN"/>
    <property type="match status" value="1"/>
</dbReference>
<evidence type="ECO:0000256" key="1">
    <source>
        <dbReference type="SAM" id="MobiDB-lite"/>
    </source>
</evidence>
<dbReference type="AlphaFoldDB" id="A0AAV7EMT5"/>
<feature type="compositionally biased region" description="Low complexity" evidence="1">
    <location>
        <begin position="36"/>
        <end position="61"/>
    </location>
</feature>
<organism evidence="2 3">
    <name type="scientific">Aristolochia fimbriata</name>
    <name type="common">White veined hardy Dutchman's pipe vine</name>
    <dbReference type="NCBI Taxonomy" id="158543"/>
    <lineage>
        <taxon>Eukaryota</taxon>
        <taxon>Viridiplantae</taxon>
        <taxon>Streptophyta</taxon>
        <taxon>Embryophyta</taxon>
        <taxon>Tracheophyta</taxon>
        <taxon>Spermatophyta</taxon>
        <taxon>Magnoliopsida</taxon>
        <taxon>Magnoliidae</taxon>
        <taxon>Piperales</taxon>
        <taxon>Aristolochiaceae</taxon>
        <taxon>Aristolochia</taxon>
    </lineage>
</organism>
<keyword evidence="3" id="KW-1185">Reference proteome</keyword>
<reference evidence="2 3" key="1">
    <citation type="submission" date="2021-07" db="EMBL/GenBank/DDBJ databases">
        <title>The Aristolochia fimbriata genome: insights into angiosperm evolution, floral development and chemical biosynthesis.</title>
        <authorList>
            <person name="Jiao Y."/>
        </authorList>
    </citation>
    <scope>NUCLEOTIDE SEQUENCE [LARGE SCALE GENOMIC DNA]</scope>
    <source>
        <strain evidence="2">IBCAS-2021</strain>
        <tissue evidence="2">Leaf</tissue>
    </source>
</reference>
<sequence>MPFREEPMLSRFDRLDYMMGSLEELKTGQKSVSARSSGPSSPSSGTGTTGTTLTSDGGTSSVNSSPKSLEKRCRPMDSVLTEIRLKGSLIDRLTMLEDRVFKMGLQMEEEIESERKREEGEHHDTKSPRKKGLKSLVKSCVKGPNKHHHATD</sequence>
<dbReference type="Proteomes" id="UP000825729">
    <property type="component" value="Unassembled WGS sequence"/>
</dbReference>